<evidence type="ECO:0000313" key="4">
    <source>
        <dbReference type="Proteomes" id="UP000230233"/>
    </source>
</evidence>
<keyword evidence="1" id="KW-0812">Transmembrane</keyword>
<keyword evidence="4" id="KW-1185">Reference proteome</keyword>
<dbReference type="PANTHER" id="PTHR34228:SF8">
    <property type="entry name" value="PROTEIN CBG09474"/>
    <property type="match status" value="1"/>
</dbReference>
<name>A0A2G5TJ75_9PELO</name>
<dbReference type="PANTHER" id="PTHR34228">
    <property type="entry name" value="PROTEIN CBG09474-RELATED"/>
    <property type="match status" value="1"/>
</dbReference>
<evidence type="ECO:0000256" key="1">
    <source>
        <dbReference type="SAM" id="Phobius"/>
    </source>
</evidence>
<feature type="signal peptide" evidence="2">
    <location>
        <begin position="1"/>
        <end position="19"/>
    </location>
</feature>
<keyword evidence="2" id="KW-0732">Signal</keyword>
<dbReference type="EMBL" id="PDUG01000005">
    <property type="protein sequence ID" value="PIC27298.1"/>
    <property type="molecule type" value="Genomic_DNA"/>
</dbReference>
<dbReference type="STRING" id="1611254.A0A2G5TJ75"/>
<feature type="chain" id="PRO_5013714153" evidence="2">
    <location>
        <begin position="20"/>
        <end position="907"/>
    </location>
</feature>
<keyword evidence="1" id="KW-1133">Transmembrane helix</keyword>
<dbReference type="Proteomes" id="UP000230233">
    <property type="component" value="Chromosome V"/>
</dbReference>
<reference evidence="4" key="1">
    <citation type="submission" date="2017-10" db="EMBL/GenBank/DDBJ databases">
        <title>Rapid genome shrinkage in a self-fertile nematode reveals novel sperm competition proteins.</title>
        <authorList>
            <person name="Yin D."/>
            <person name="Schwarz E.M."/>
            <person name="Thomas C.G."/>
            <person name="Felde R.L."/>
            <person name="Korf I.F."/>
            <person name="Cutter A.D."/>
            <person name="Schartner C.M."/>
            <person name="Ralston E.J."/>
            <person name="Meyer B.J."/>
            <person name="Haag E.S."/>
        </authorList>
    </citation>
    <scope>NUCLEOTIDE SEQUENCE [LARGE SCALE GENOMIC DNA]</scope>
    <source>
        <strain evidence="4">JU1422</strain>
    </source>
</reference>
<accession>A0A2G5TJ75</accession>
<dbReference type="AlphaFoldDB" id="A0A2G5TJ75"/>
<sequence length="907" mass="104919">MRINLFSYWLLLLFLKVESPPNRECAEFQNEFRYCEEKQEQCLSETIETVDCDEKRKTCFKENVEDSYCIIEHESNRTNPEHENMKTAEIPLETLNEVLRDLKSPMNEVTENCFHGIIFFGLKIKVFDIYTENDFENQKQLLQKEMNQFSEFSRLKMPTAIILNGLIHNQNISKTCKSSLKKFEKEIAILDNDFSIKRIPFAQWHCGWAYGDVGRVILRLFASIATPNFAMNFNHACAIQRDCYMSRKQRTTCDRMFKNSIQGIVNSLKRNKKGSEEFNEILIELSDWKSEYAYSIANLTESSYRTYSGSEGPFNEFNYHEPMNKTAVVFMELNVAENIKKELDKLYPHCKFHKSEISSCFNNYMNSYEDLSKCLSNIEDVQCTHQIQKAEQALEPKEENQSMWGRFKDFKNIYRHLSSIMQNFAIGLFIFYLSITDGLDPKTYEVPIPVLTDCPFASSILDFCVSDFNFCVNNKSGFPICSSQFCACIKKELPQKEQRCRANITDTCRLLTSRKSPHKVEYSSFEWPEEIISVNTEIRKSCGLKELDSSELSIQHFVQLISDNQCIQNNRTMIDTSSMIVDENTNIGVPFDRFRCGWQYGDIGIVLARYWIANACGPYSVNFNHCCAKHLNCYMNQFEKEFCDEECNRCRTSLVSRMVSHKESCRALASMNNHELFNVKISVYESLQNTKIPTVISSFDGNLKQSFSGPSNLNFSLIKVFKLSSDEQLDIEIGDSFYQEIYKNGWSNRVFIDSSALIFEDCRKHNSIILCLKQLVFSISEIDGKMEEFDVAIRKFNETIASRNVAPLTKSEVDEMISNLDNGRVWDIIIMIVVDILIVLIAKYDKKIWKISKRIYYYFFSNKTPTQNVLDPAEIPLGPVGPVSELNGSTTFSEDSGTVMVNHPVPE</sequence>
<keyword evidence="1" id="KW-0472">Membrane</keyword>
<feature type="transmembrane region" description="Helical" evidence="1">
    <location>
        <begin position="825"/>
        <end position="844"/>
    </location>
</feature>
<dbReference type="OrthoDB" id="10376714at2759"/>
<comment type="caution">
    <text evidence="3">The sequence shown here is derived from an EMBL/GenBank/DDBJ whole genome shotgun (WGS) entry which is preliminary data.</text>
</comment>
<proteinExistence type="predicted"/>
<evidence type="ECO:0000313" key="3">
    <source>
        <dbReference type="EMBL" id="PIC27298.1"/>
    </source>
</evidence>
<gene>
    <name evidence="3" type="primary">Cni-F15B9.6</name>
    <name evidence="3" type="synonym">Cnig_chr_V.g19603</name>
    <name evidence="3" type="ORF">B9Z55_019603</name>
</gene>
<evidence type="ECO:0000256" key="2">
    <source>
        <dbReference type="SAM" id="SignalP"/>
    </source>
</evidence>
<organism evidence="3 4">
    <name type="scientific">Caenorhabditis nigoni</name>
    <dbReference type="NCBI Taxonomy" id="1611254"/>
    <lineage>
        <taxon>Eukaryota</taxon>
        <taxon>Metazoa</taxon>
        <taxon>Ecdysozoa</taxon>
        <taxon>Nematoda</taxon>
        <taxon>Chromadorea</taxon>
        <taxon>Rhabditida</taxon>
        <taxon>Rhabditina</taxon>
        <taxon>Rhabditomorpha</taxon>
        <taxon>Rhabditoidea</taxon>
        <taxon>Rhabditidae</taxon>
        <taxon>Peloderinae</taxon>
        <taxon>Caenorhabditis</taxon>
    </lineage>
</organism>
<protein>
    <submittedName>
        <fullName evidence="3">Uncharacterized protein</fullName>
    </submittedName>
</protein>
<dbReference type="InterPro" id="IPR053322">
    <property type="entry name" value="PLA2-like"/>
</dbReference>